<dbReference type="AlphaFoldDB" id="A0A1B6PNI4"/>
<protein>
    <submittedName>
        <fullName evidence="2">Uncharacterized protein</fullName>
    </submittedName>
</protein>
<dbReference type="Gramene" id="KXG27232">
    <property type="protein sequence ID" value="KXG27232"/>
    <property type="gene ID" value="SORBI_3006G234900"/>
</dbReference>
<sequence length="72" mass="7627">MASFAAQLKVKFLGVVDRITGWANDGASVDKDTPPEEEESAKLRTVQQPAVEVRSRGSDEPIVGKGDEAGAN</sequence>
<gene>
    <name evidence="2" type="ORF">SORBI_3006G234900</name>
</gene>
<evidence type="ECO:0000256" key="1">
    <source>
        <dbReference type="SAM" id="MobiDB-lite"/>
    </source>
</evidence>
<evidence type="ECO:0000313" key="3">
    <source>
        <dbReference type="Proteomes" id="UP000000768"/>
    </source>
</evidence>
<feature type="region of interest" description="Disordered" evidence="1">
    <location>
        <begin position="23"/>
        <end position="72"/>
    </location>
</feature>
<evidence type="ECO:0000313" key="2">
    <source>
        <dbReference type="EMBL" id="KXG27232.1"/>
    </source>
</evidence>
<name>A0A1B6PNI4_SORBI</name>
<dbReference type="InParanoid" id="A0A1B6PNI4"/>
<proteinExistence type="predicted"/>
<accession>A0A1B6PNI4</accession>
<keyword evidence="3" id="KW-1185">Reference proteome</keyword>
<dbReference type="EMBL" id="CM000765">
    <property type="protein sequence ID" value="KXG27232.1"/>
    <property type="molecule type" value="Genomic_DNA"/>
</dbReference>
<organism evidence="2 3">
    <name type="scientific">Sorghum bicolor</name>
    <name type="common">Sorghum</name>
    <name type="synonym">Sorghum vulgare</name>
    <dbReference type="NCBI Taxonomy" id="4558"/>
    <lineage>
        <taxon>Eukaryota</taxon>
        <taxon>Viridiplantae</taxon>
        <taxon>Streptophyta</taxon>
        <taxon>Embryophyta</taxon>
        <taxon>Tracheophyta</taxon>
        <taxon>Spermatophyta</taxon>
        <taxon>Magnoliopsida</taxon>
        <taxon>Liliopsida</taxon>
        <taxon>Poales</taxon>
        <taxon>Poaceae</taxon>
        <taxon>PACMAD clade</taxon>
        <taxon>Panicoideae</taxon>
        <taxon>Andropogonodae</taxon>
        <taxon>Andropogoneae</taxon>
        <taxon>Sorghinae</taxon>
        <taxon>Sorghum</taxon>
    </lineage>
</organism>
<reference evidence="2 3" key="1">
    <citation type="journal article" date="2009" name="Nature">
        <title>The Sorghum bicolor genome and the diversification of grasses.</title>
        <authorList>
            <person name="Paterson A.H."/>
            <person name="Bowers J.E."/>
            <person name="Bruggmann R."/>
            <person name="Dubchak I."/>
            <person name="Grimwood J."/>
            <person name="Gundlach H."/>
            <person name="Haberer G."/>
            <person name="Hellsten U."/>
            <person name="Mitros T."/>
            <person name="Poliakov A."/>
            <person name="Schmutz J."/>
            <person name="Spannagl M."/>
            <person name="Tang H."/>
            <person name="Wang X."/>
            <person name="Wicker T."/>
            <person name="Bharti A.K."/>
            <person name="Chapman J."/>
            <person name="Feltus F.A."/>
            <person name="Gowik U."/>
            <person name="Grigoriev I.V."/>
            <person name="Lyons E."/>
            <person name="Maher C.A."/>
            <person name="Martis M."/>
            <person name="Narechania A."/>
            <person name="Otillar R.P."/>
            <person name="Penning B.W."/>
            <person name="Salamov A.A."/>
            <person name="Wang Y."/>
            <person name="Zhang L."/>
            <person name="Carpita N.C."/>
            <person name="Freeling M."/>
            <person name="Gingle A.R."/>
            <person name="Hash C.T."/>
            <person name="Keller B."/>
            <person name="Klein P."/>
            <person name="Kresovich S."/>
            <person name="McCann M.C."/>
            <person name="Ming R."/>
            <person name="Peterson D.G."/>
            <person name="Mehboob-ur-Rahman"/>
            <person name="Ware D."/>
            <person name="Westhoff P."/>
            <person name="Mayer K.F."/>
            <person name="Messing J."/>
            <person name="Rokhsar D.S."/>
        </authorList>
    </citation>
    <scope>NUCLEOTIDE SEQUENCE [LARGE SCALE GENOMIC DNA]</scope>
    <source>
        <strain evidence="3">cv. BTx623</strain>
    </source>
</reference>
<dbReference type="Proteomes" id="UP000000768">
    <property type="component" value="Chromosome 6"/>
</dbReference>
<reference evidence="3" key="2">
    <citation type="journal article" date="2018" name="Plant J.">
        <title>The Sorghum bicolor reference genome: improved assembly, gene annotations, a transcriptome atlas, and signatures of genome organization.</title>
        <authorList>
            <person name="McCormick R.F."/>
            <person name="Truong S.K."/>
            <person name="Sreedasyam A."/>
            <person name="Jenkins J."/>
            <person name="Shu S."/>
            <person name="Sims D."/>
            <person name="Kennedy M."/>
            <person name="Amirebrahimi M."/>
            <person name="Weers B.D."/>
            <person name="McKinley B."/>
            <person name="Mattison A."/>
            <person name="Morishige D.T."/>
            <person name="Grimwood J."/>
            <person name="Schmutz J."/>
            <person name="Mullet J.E."/>
        </authorList>
    </citation>
    <scope>NUCLEOTIDE SEQUENCE [LARGE SCALE GENOMIC DNA]</scope>
    <source>
        <strain evidence="3">cv. BTx623</strain>
    </source>
</reference>